<gene>
    <name evidence="21" type="primary">plsC</name>
    <name evidence="21" type="ORF">ERS686654_00212</name>
</gene>
<evidence type="ECO:0000256" key="11">
    <source>
        <dbReference type="ARBA" id="ARBA00022679"/>
    </source>
</evidence>
<dbReference type="Pfam" id="PF01553">
    <property type="entry name" value="Acyltransferase"/>
    <property type="match status" value="1"/>
</dbReference>
<dbReference type="SMART" id="SM00563">
    <property type="entry name" value="PlsC"/>
    <property type="match status" value="1"/>
</dbReference>
<dbReference type="GO" id="GO:0016024">
    <property type="term" value="P:CDP-diacylglycerol biosynthetic process"/>
    <property type="evidence" value="ECO:0007669"/>
    <property type="project" value="UniProtKB-UniPathway"/>
</dbReference>
<feature type="domain" description="Phospholipid/glycerol acyltransferase" evidence="20">
    <location>
        <begin position="64"/>
        <end position="178"/>
    </location>
</feature>
<evidence type="ECO:0000256" key="5">
    <source>
        <dbReference type="ARBA" id="ARBA00008655"/>
    </source>
</evidence>
<dbReference type="EC" id="2.3.1.51" evidence="6 18"/>
<evidence type="ECO:0000256" key="17">
    <source>
        <dbReference type="ARBA" id="ARBA00037183"/>
    </source>
</evidence>
<comment type="similarity">
    <text evidence="5 18">Belongs to the 1-acyl-sn-glycerol-3-phosphate acyltransferase family.</text>
</comment>
<dbReference type="Proteomes" id="UP000052237">
    <property type="component" value="Unassembled WGS sequence"/>
</dbReference>
<dbReference type="EMBL" id="FAVB01000001">
    <property type="protein sequence ID" value="CUU70073.1"/>
    <property type="molecule type" value="Genomic_DNA"/>
</dbReference>
<dbReference type="RefSeq" id="WP_059431713.1">
    <property type="nucleotide sequence ID" value="NZ_FAUU01000002.1"/>
</dbReference>
<keyword evidence="16 18" id="KW-0012">Acyltransferase</keyword>
<evidence type="ECO:0000313" key="22">
    <source>
        <dbReference type="Proteomes" id="UP000052237"/>
    </source>
</evidence>
<comment type="caution">
    <text evidence="21">The sequence shown here is derived from an EMBL/GenBank/DDBJ whole genome shotgun (WGS) entry which is preliminary data.</text>
</comment>
<dbReference type="PANTHER" id="PTHR10434:SF59">
    <property type="entry name" value="1-ACYL-SN-GLYCEROL-3-PHOSPHATE ACYLTRANSFERASE"/>
    <property type="match status" value="1"/>
</dbReference>
<evidence type="ECO:0000256" key="16">
    <source>
        <dbReference type="ARBA" id="ARBA00023315"/>
    </source>
</evidence>
<evidence type="ECO:0000256" key="7">
    <source>
        <dbReference type="ARBA" id="ARBA00016139"/>
    </source>
</evidence>
<comment type="catalytic activity">
    <reaction evidence="1 18">
        <text>a 1-acyl-sn-glycero-3-phosphate + an acyl-CoA = a 1,2-diacyl-sn-glycero-3-phosphate + CoA</text>
        <dbReference type="Rhea" id="RHEA:19709"/>
        <dbReference type="ChEBI" id="CHEBI:57287"/>
        <dbReference type="ChEBI" id="CHEBI:57970"/>
        <dbReference type="ChEBI" id="CHEBI:58342"/>
        <dbReference type="ChEBI" id="CHEBI:58608"/>
        <dbReference type="EC" id="2.3.1.51"/>
    </reaction>
</comment>
<evidence type="ECO:0000256" key="3">
    <source>
        <dbReference type="ARBA" id="ARBA00004728"/>
    </source>
</evidence>
<evidence type="ECO:0000256" key="1">
    <source>
        <dbReference type="ARBA" id="ARBA00001141"/>
    </source>
</evidence>
<dbReference type="GO" id="GO:0003841">
    <property type="term" value="F:1-acylglycerol-3-phosphate O-acyltransferase activity"/>
    <property type="evidence" value="ECO:0007669"/>
    <property type="project" value="UniProtKB-UniRule"/>
</dbReference>
<evidence type="ECO:0000256" key="12">
    <source>
        <dbReference type="ARBA" id="ARBA00023098"/>
    </source>
</evidence>
<evidence type="ECO:0000256" key="15">
    <source>
        <dbReference type="ARBA" id="ARBA00023264"/>
    </source>
</evidence>
<dbReference type="UniPathway" id="UPA00557">
    <property type="reaction ID" value="UER00613"/>
</dbReference>
<keyword evidence="22" id="KW-1185">Reference proteome</keyword>
<protein>
    <recommendedName>
        <fullName evidence="7 18">1-acyl-sn-glycerol-3-phosphate acyltransferase</fullName>
        <ecNumber evidence="6 18">2.3.1.51</ecNumber>
    </recommendedName>
</protein>
<evidence type="ECO:0000256" key="19">
    <source>
        <dbReference type="SAM" id="Phobius"/>
    </source>
</evidence>
<dbReference type="NCBIfam" id="TIGR00530">
    <property type="entry name" value="AGP_acyltrn"/>
    <property type="match status" value="1"/>
</dbReference>
<evidence type="ECO:0000256" key="4">
    <source>
        <dbReference type="ARBA" id="ARBA00005189"/>
    </source>
</evidence>
<comment type="pathway">
    <text evidence="3">Phospholipid metabolism; CDP-diacylglycerol biosynthesis; CDP-diacylglycerol from sn-glycerol 3-phosphate: step 2/3.</text>
</comment>
<evidence type="ECO:0000313" key="21">
    <source>
        <dbReference type="EMBL" id="CUU70073.1"/>
    </source>
</evidence>
<accession>A0A0S4RQD1</accession>
<dbReference type="GO" id="GO:0005886">
    <property type="term" value="C:plasma membrane"/>
    <property type="evidence" value="ECO:0007669"/>
    <property type="project" value="UniProtKB-SubCell"/>
</dbReference>
<evidence type="ECO:0000256" key="14">
    <source>
        <dbReference type="ARBA" id="ARBA00023209"/>
    </source>
</evidence>
<feature type="transmembrane region" description="Helical" evidence="19">
    <location>
        <begin position="12"/>
        <end position="30"/>
    </location>
</feature>
<evidence type="ECO:0000256" key="8">
    <source>
        <dbReference type="ARBA" id="ARBA00022475"/>
    </source>
</evidence>
<evidence type="ECO:0000256" key="13">
    <source>
        <dbReference type="ARBA" id="ARBA00023136"/>
    </source>
</evidence>
<keyword evidence="10" id="KW-0997">Cell inner membrane</keyword>
<comment type="function">
    <text evidence="17">Converts lysophosphatidic acid (LPA) into phosphatidic acid by incorporating acyl moiety at the 2 position.</text>
</comment>
<keyword evidence="15 18" id="KW-1208">Phospholipid metabolism</keyword>
<organism evidence="21 22">
    <name type="scientific">Campylobacter hyointestinalis subsp. hyointestinalis</name>
    <dbReference type="NCBI Taxonomy" id="91352"/>
    <lineage>
        <taxon>Bacteria</taxon>
        <taxon>Pseudomonadati</taxon>
        <taxon>Campylobacterota</taxon>
        <taxon>Epsilonproteobacteria</taxon>
        <taxon>Campylobacterales</taxon>
        <taxon>Campylobacteraceae</taxon>
        <taxon>Campylobacter</taxon>
    </lineage>
</organism>
<comment type="subcellular location">
    <subcellularLocation>
        <location evidence="2">Cell inner membrane</location>
        <topology evidence="2">Peripheral membrane protein</topology>
    </subcellularLocation>
</comment>
<evidence type="ECO:0000256" key="6">
    <source>
        <dbReference type="ARBA" id="ARBA00013211"/>
    </source>
</evidence>
<keyword evidence="11 18" id="KW-0808">Transferase</keyword>
<keyword evidence="8" id="KW-1003">Cell membrane</keyword>
<evidence type="ECO:0000256" key="9">
    <source>
        <dbReference type="ARBA" id="ARBA00022516"/>
    </source>
</evidence>
<keyword evidence="13 19" id="KW-0472">Membrane</keyword>
<dbReference type="InterPro" id="IPR002123">
    <property type="entry name" value="Plipid/glycerol_acylTrfase"/>
</dbReference>
<comment type="domain">
    <text evidence="18">The HXXXXD motif is essential for acyltransferase activity and may constitute the binding site for the phosphate moiety of the glycerol-3-phosphate.</text>
</comment>
<dbReference type="InterPro" id="IPR004552">
    <property type="entry name" value="AGP_acyltrans"/>
</dbReference>
<evidence type="ECO:0000256" key="2">
    <source>
        <dbReference type="ARBA" id="ARBA00004417"/>
    </source>
</evidence>
<dbReference type="PANTHER" id="PTHR10434">
    <property type="entry name" value="1-ACYL-SN-GLYCEROL-3-PHOSPHATE ACYLTRANSFERASE"/>
    <property type="match status" value="1"/>
</dbReference>
<keyword evidence="12 18" id="KW-0443">Lipid metabolism</keyword>
<dbReference type="CDD" id="cd07989">
    <property type="entry name" value="LPLAT_AGPAT-like"/>
    <property type="match status" value="1"/>
</dbReference>
<dbReference type="GO" id="GO:0006654">
    <property type="term" value="P:phosphatidic acid biosynthetic process"/>
    <property type="evidence" value="ECO:0007669"/>
    <property type="project" value="TreeGrafter"/>
</dbReference>
<keyword evidence="9 18" id="KW-0444">Lipid biosynthesis</keyword>
<name>A0A0S4RQD1_CAMHY</name>
<comment type="pathway">
    <text evidence="4">Lipid metabolism.</text>
</comment>
<evidence type="ECO:0000256" key="10">
    <source>
        <dbReference type="ARBA" id="ARBA00022519"/>
    </source>
</evidence>
<sequence>MKIWNKIKTVLIAIELVISIAIVVILMWMFNKHHREIRRKWAKAQRFFMGYKMQIIGTPNKDANLVIINHQSMLDIIVLEDIHPANLSWIAKKEIGDIPILGKILTIPKMIPIDRNNPRSITTLVKDVKDRTQNGRVVAMFPEGTRGKGDKLLKFHSGAKIIVSKLNLKVQPIVIVNSRKILDTKNFSFNKGEVKVIYMDLVDTSNEDWVEITKAKMQKTLDENI</sequence>
<keyword evidence="19" id="KW-1133">Transmembrane helix</keyword>
<dbReference type="SUPFAM" id="SSF69593">
    <property type="entry name" value="Glycerol-3-phosphate (1)-acyltransferase"/>
    <property type="match status" value="1"/>
</dbReference>
<keyword evidence="19" id="KW-0812">Transmembrane</keyword>
<proteinExistence type="inferred from homology"/>
<reference evidence="21 22" key="1">
    <citation type="submission" date="2015-11" db="EMBL/GenBank/DDBJ databases">
        <authorList>
            <consortium name="Pathogen Informatics"/>
        </authorList>
    </citation>
    <scope>NUCLEOTIDE SEQUENCE [LARGE SCALE GENOMIC DNA]</scope>
    <source>
        <strain evidence="21 22">006A-0059</strain>
    </source>
</reference>
<keyword evidence="14 18" id="KW-0594">Phospholipid biosynthesis</keyword>
<dbReference type="AlphaFoldDB" id="A0A0S4RQD1"/>
<evidence type="ECO:0000256" key="18">
    <source>
        <dbReference type="RuleBase" id="RU361267"/>
    </source>
</evidence>
<evidence type="ECO:0000259" key="20">
    <source>
        <dbReference type="SMART" id="SM00563"/>
    </source>
</evidence>